<dbReference type="InterPro" id="IPR007652">
    <property type="entry name" value="A1-4-GlycosylTfrase_dom"/>
</dbReference>
<dbReference type="OrthoDB" id="409543at2759"/>
<dbReference type="PANTHER" id="PTHR46781:SF2">
    <property type="entry name" value="ALPHA 1,4-GLYCOSYLTRANSFERASE FAMILY PROTEIN"/>
    <property type="match status" value="1"/>
</dbReference>
<name>A0A6P6V273_COFAR</name>
<protein>
    <submittedName>
        <fullName evidence="3">Lactosylceramide 4-alpha-galactosyltransferase-like</fullName>
    </submittedName>
</protein>
<keyword evidence="2" id="KW-1185">Reference proteome</keyword>
<dbReference type="GeneID" id="113716599"/>
<proteinExistence type="predicted"/>
<dbReference type="AlphaFoldDB" id="A0A6P6V273"/>
<gene>
    <name evidence="3" type="primary">LOC113716599</name>
    <name evidence="4" type="synonym">LOC140016660</name>
</gene>
<dbReference type="Pfam" id="PF04572">
    <property type="entry name" value="Gb3_synth"/>
    <property type="match status" value="1"/>
</dbReference>
<dbReference type="InterPro" id="IPR029044">
    <property type="entry name" value="Nucleotide-diphossugar_trans"/>
</dbReference>
<dbReference type="Gene3D" id="3.90.550.20">
    <property type="match status" value="1"/>
</dbReference>
<reference evidence="3" key="2">
    <citation type="submission" date="2025-04" db="UniProtKB">
        <authorList>
            <consortium name="RefSeq"/>
        </authorList>
    </citation>
    <scope>IDENTIFICATION</scope>
    <source>
        <tissue evidence="3 4">Leaves</tissue>
    </source>
</reference>
<evidence type="ECO:0000313" key="2">
    <source>
        <dbReference type="Proteomes" id="UP001652660"/>
    </source>
</evidence>
<feature type="domain" description="Alpha 1,4-glycosyltransferase" evidence="1">
    <location>
        <begin position="275"/>
        <end position="399"/>
    </location>
</feature>
<dbReference type="Pfam" id="PF04488">
    <property type="entry name" value="Gly_transf_sug"/>
    <property type="match status" value="1"/>
</dbReference>
<dbReference type="SUPFAM" id="SSF53448">
    <property type="entry name" value="Nucleotide-diphospho-sugar transferases"/>
    <property type="match status" value="1"/>
</dbReference>
<evidence type="ECO:0000259" key="1">
    <source>
        <dbReference type="Pfam" id="PF04572"/>
    </source>
</evidence>
<reference evidence="2" key="1">
    <citation type="journal article" date="2025" name="Foods">
        <title>Unveiling the Microbial Signatures of Arabica Coffee Cherries: Insights into Ripeness Specific Diversity, Functional Traits, and Implications for Quality and Safety.</title>
        <authorList>
            <consortium name="RefSeq"/>
            <person name="Tenea G.N."/>
            <person name="Cifuentes V."/>
            <person name="Reyes P."/>
            <person name="Cevallos-Vallejos M."/>
        </authorList>
    </citation>
    <scope>NUCLEOTIDE SEQUENCE [LARGE SCALE GENOMIC DNA]</scope>
</reference>
<dbReference type="InterPro" id="IPR007577">
    <property type="entry name" value="GlycoTrfase_DXD_sugar-bd_CS"/>
</dbReference>
<dbReference type="Proteomes" id="UP001652660">
    <property type="component" value="Chromosome 11c"/>
</dbReference>
<evidence type="ECO:0000313" key="3">
    <source>
        <dbReference type="RefSeq" id="XP_027096796.1"/>
    </source>
</evidence>
<dbReference type="InterPro" id="IPR044789">
    <property type="entry name" value="Put_A1-4-GlycosylTfrase_plant"/>
</dbReference>
<evidence type="ECO:0000313" key="4">
    <source>
        <dbReference type="RefSeq" id="XP_071926335.1"/>
    </source>
</evidence>
<accession>A0A6P6V273</accession>
<dbReference type="RefSeq" id="XP_027096796.1">
    <property type="nucleotide sequence ID" value="XM_027240995.1"/>
</dbReference>
<dbReference type="RefSeq" id="XP_071926335.1">
    <property type="nucleotide sequence ID" value="XM_072070234.1"/>
</dbReference>
<sequence>MTNVSRKMSDYCKLSRLELHILAIVLFAVLVFVIVLADSLACDLLFNSVACETKGDRLGLQILEAKQRVDGANNGSSMPPFNLTWLKNKLPDLDMLKASRITQKFDERVREVLYDDHQQCQVQFFMIWIFPASLFGRREFSALESIFKAHPKACLIILSETLDSIQGFMLLKPLLDRGYRVAPVTPDLLYLFKNTSAEAWFNDILSGNRNPGEVPLAQNLSNLIRLVVLYKYGGVYLDTDFIVLRDFSRLRNAIGAQSADLNGNWTRLNNAVLVFDKNHPLLYEFMEEFQLTFDGNRWGHNGPYLVSRVVERLATNMMLHKYNFTVLPPMAFYPVDWNRIDGLFMRTSNPKWTKAKLRQITGGDTYGIHLWNRQSSRTKIEEGSIVATLIADHCIICQNVSSS</sequence>
<organism evidence="2 3">
    <name type="scientific">Coffea arabica</name>
    <name type="common">Arabian coffee</name>
    <dbReference type="NCBI Taxonomy" id="13443"/>
    <lineage>
        <taxon>Eukaryota</taxon>
        <taxon>Viridiplantae</taxon>
        <taxon>Streptophyta</taxon>
        <taxon>Embryophyta</taxon>
        <taxon>Tracheophyta</taxon>
        <taxon>Spermatophyta</taxon>
        <taxon>Magnoliopsida</taxon>
        <taxon>eudicotyledons</taxon>
        <taxon>Gunneridae</taxon>
        <taxon>Pentapetalae</taxon>
        <taxon>asterids</taxon>
        <taxon>lamiids</taxon>
        <taxon>Gentianales</taxon>
        <taxon>Rubiaceae</taxon>
        <taxon>Ixoroideae</taxon>
        <taxon>Gardenieae complex</taxon>
        <taxon>Bertiereae - Coffeeae clade</taxon>
        <taxon>Coffeeae</taxon>
        <taxon>Coffea</taxon>
    </lineage>
</organism>
<dbReference type="PANTHER" id="PTHR46781">
    <property type="entry name" value="ALPHA 1,4-GLYCOSYLTRANSFERASE FAMILY PROTEIN"/>
    <property type="match status" value="1"/>
</dbReference>